<dbReference type="GO" id="GO:0004540">
    <property type="term" value="F:RNA nuclease activity"/>
    <property type="evidence" value="ECO:0007669"/>
    <property type="project" value="InterPro"/>
</dbReference>
<proteinExistence type="predicted"/>
<reference evidence="1" key="1">
    <citation type="submission" date="2021-06" db="EMBL/GenBank/DDBJ databases">
        <authorList>
            <person name="Kallberg Y."/>
            <person name="Tangrot J."/>
            <person name="Rosling A."/>
        </authorList>
    </citation>
    <scope>NUCLEOTIDE SEQUENCE</scope>
    <source>
        <strain evidence="1">AZ414A</strain>
    </source>
</reference>
<organism evidence="1 2">
    <name type="scientific">Diversispora eburnea</name>
    <dbReference type="NCBI Taxonomy" id="1213867"/>
    <lineage>
        <taxon>Eukaryota</taxon>
        <taxon>Fungi</taxon>
        <taxon>Fungi incertae sedis</taxon>
        <taxon>Mucoromycota</taxon>
        <taxon>Glomeromycotina</taxon>
        <taxon>Glomeromycetes</taxon>
        <taxon>Diversisporales</taxon>
        <taxon>Diversisporaceae</taxon>
        <taxon>Diversispora</taxon>
    </lineage>
</organism>
<protein>
    <submittedName>
        <fullName evidence="1">2059_t:CDS:1</fullName>
    </submittedName>
</protein>
<evidence type="ECO:0000313" key="2">
    <source>
        <dbReference type="Proteomes" id="UP000789706"/>
    </source>
</evidence>
<comment type="caution">
    <text evidence="1">The sequence shown here is derived from an EMBL/GenBank/DDBJ whole genome shotgun (WGS) entry which is preliminary data.</text>
</comment>
<sequence>MSQTERKEICYLRCTINSGRLEFTWSIITPSIWDWIGLYEDHRKSNREWLNGHWFYISNHSNRTTLPDGRYVYSGSHRIGTVSGMNQIRLNNYEINGKYKTYSYANVYNPVFIYFDINRVNYTHRGLQHTFDNHKENWGFTKNDHWNNQNGKKLQRTLQEWKLSDAQYKYVTQPPFRLNAVVLTVYEDILNEIANSEVERDDLIKQFLKIYKNDKNIYSDEVYNEIADFFELAENYIPLSFEGRDEIEPDDNYELDYVKVKRKVETTLKTLEKLAI</sequence>
<accession>A0A9N9GUU0</accession>
<dbReference type="Proteomes" id="UP000789706">
    <property type="component" value="Unassembled WGS sequence"/>
</dbReference>
<dbReference type="OrthoDB" id="2385516at2759"/>
<evidence type="ECO:0000313" key="1">
    <source>
        <dbReference type="EMBL" id="CAG8635799.1"/>
    </source>
</evidence>
<gene>
    <name evidence="1" type="ORF">DEBURN_LOCUS10962</name>
</gene>
<dbReference type="AlphaFoldDB" id="A0A9N9GUU0"/>
<keyword evidence="2" id="KW-1185">Reference proteome</keyword>
<dbReference type="Gene3D" id="3.10.450.200">
    <property type="match status" value="1"/>
</dbReference>
<dbReference type="EMBL" id="CAJVPK010004325">
    <property type="protein sequence ID" value="CAG8635799.1"/>
    <property type="molecule type" value="Genomic_DNA"/>
</dbReference>
<dbReference type="InterPro" id="IPR037178">
    <property type="entry name" value="ColicinD_C_sf"/>
</dbReference>
<name>A0A9N9GUU0_9GLOM</name>